<evidence type="ECO:0000256" key="4">
    <source>
        <dbReference type="RuleBase" id="RU000363"/>
    </source>
</evidence>
<proteinExistence type="inferred from homology"/>
<reference evidence="5 6" key="2">
    <citation type="journal article" date="2003" name="DNA Res.">
        <title>Complete genome structure of Gloeobacter violaceus PCC 7421, a cyanobacterium that lacks thylakoids (supplement).</title>
        <authorList>
            <person name="Nakamura Y."/>
            <person name="Kaneko T."/>
            <person name="Sato S."/>
            <person name="Mimuro M."/>
            <person name="Miyashita H."/>
            <person name="Tsuchiya T."/>
            <person name="Sasamoto S."/>
            <person name="Watanabe A."/>
            <person name="Kawashima K."/>
            <person name="Kishida Y."/>
            <person name="Kiyokawa C."/>
            <person name="Kohara M."/>
            <person name="Matsumoto M."/>
            <person name="Matsuno A."/>
            <person name="Nakazaki N."/>
            <person name="Shimpo S."/>
            <person name="Takeuchi C."/>
            <person name="Yamada M."/>
            <person name="Tabata S."/>
        </authorList>
    </citation>
    <scope>NUCLEOTIDE SEQUENCE [LARGE SCALE GENOMIC DNA]</scope>
    <source>
        <strain evidence="6">ATCC 29082 / PCC 7421</strain>
    </source>
</reference>
<dbReference type="AlphaFoldDB" id="Q7NNW5"/>
<dbReference type="PANTHER" id="PTHR43490:SF99">
    <property type="entry name" value="SHORT-CHAIN DEHYDROGENASE_REDUCTASE"/>
    <property type="match status" value="1"/>
</dbReference>
<dbReference type="GO" id="GO:0016616">
    <property type="term" value="F:oxidoreductase activity, acting on the CH-OH group of donors, NAD or NADP as acceptor"/>
    <property type="evidence" value="ECO:0007669"/>
    <property type="project" value="InterPro"/>
</dbReference>
<dbReference type="HOGENOM" id="CLU_010194_9_0_3"/>
<dbReference type="PhylomeDB" id="Q7NNW5"/>
<dbReference type="PANTHER" id="PTHR43490">
    <property type="entry name" value="(+)-NEOMENTHOL DEHYDROGENASE"/>
    <property type="match status" value="1"/>
</dbReference>
<evidence type="ECO:0000256" key="2">
    <source>
        <dbReference type="ARBA" id="ARBA00022857"/>
    </source>
</evidence>
<dbReference type="PATRIC" id="fig|251221.4.peg.295"/>
<dbReference type="OrthoDB" id="9785826at2"/>
<dbReference type="STRING" id="251221.gene:10757765"/>
<dbReference type="PRINTS" id="PR00081">
    <property type="entry name" value="GDHRDH"/>
</dbReference>
<dbReference type="PRINTS" id="PR00080">
    <property type="entry name" value="SDRFAMILY"/>
</dbReference>
<dbReference type="InterPro" id="IPR002347">
    <property type="entry name" value="SDR_fam"/>
</dbReference>
<keyword evidence="3" id="KW-0560">Oxidoreductase</keyword>
<evidence type="ECO:0000313" key="6">
    <source>
        <dbReference type="Proteomes" id="UP000000557"/>
    </source>
</evidence>
<dbReference type="Pfam" id="PF00106">
    <property type="entry name" value="adh_short"/>
    <property type="match status" value="1"/>
</dbReference>
<reference evidence="5 6" key="1">
    <citation type="journal article" date="2003" name="DNA Res.">
        <title>Complete genome structure of Gloeobacter violaceus PCC 7421, a cyanobacterium that lacks thylakoids.</title>
        <authorList>
            <person name="Nakamura Y."/>
            <person name="Kaneko T."/>
            <person name="Sato S."/>
            <person name="Mimuro M."/>
            <person name="Miyashita H."/>
            <person name="Tsuchiya T."/>
            <person name="Sasamoto S."/>
            <person name="Watanabe A."/>
            <person name="Kawashima K."/>
            <person name="Kishida Y."/>
            <person name="Kiyokawa C."/>
            <person name="Kohara M."/>
            <person name="Matsumoto M."/>
            <person name="Matsuno A."/>
            <person name="Nakazaki N."/>
            <person name="Shimpo S."/>
            <person name="Takeuchi C."/>
            <person name="Yamada M."/>
            <person name="Tabata S."/>
        </authorList>
    </citation>
    <scope>NUCLEOTIDE SEQUENCE [LARGE SCALE GENOMIC DNA]</scope>
    <source>
        <strain evidence="6">ATCC 29082 / PCC 7421</strain>
    </source>
</reference>
<protein>
    <submittedName>
        <fullName evidence="5">Glr0293 protein</fullName>
    </submittedName>
</protein>
<name>Q7NNW5_GLOVI</name>
<dbReference type="Gene3D" id="3.40.50.720">
    <property type="entry name" value="NAD(P)-binding Rossmann-like Domain"/>
    <property type="match status" value="1"/>
</dbReference>
<dbReference type="eggNOG" id="COG1028">
    <property type="taxonomic scope" value="Bacteria"/>
</dbReference>
<evidence type="ECO:0000256" key="1">
    <source>
        <dbReference type="ARBA" id="ARBA00006484"/>
    </source>
</evidence>
<accession>Q7NNW5</accession>
<gene>
    <name evidence="5" type="ordered locus">glr0293</name>
</gene>
<dbReference type="InterPro" id="IPR036291">
    <property type="entry name" value="NAD(P)-bd_dom_sf"/>
</dbReference>
<comment type="similarity">
    <text evidence="1 4">Belongs to the short-chain dehydrogenases/reductases (SDR) family.</text>
</comment>
<dbReference type="EnsemblBacteria" id="BAC88234">
    <property type="protein sequence ID" value="BAC88234"/>
    <property type="gene ID" value="BAC88234"/>
</dbReference>
<evidence type="ECO:0000256" key="3">
    <source>
        <dbReference type="ARBA" id="ARBA00023002"/>
    </source>
</evidence>
<organism evidence="5 6">
    <name type="scientific">Gloeobacter violaceus (strain ATCC 29082 / PCC 7421)</name>
    <dbReference type="NCBI Taxonomy" id="251221"/>
    <lineage>
        <taxon>Bacteria</taxon>
        <taxon>Bacillati</taxon>
        <taxon>Cyanobacteriota</taxon>
        <taxon>Cyanophyceae</taxon>
        <taxon>Gloeobacterales</taxon>
        <taxon>Gloeobacteraceae</taxon>
        <taxon>Gloeobacter</taxon>
    </lineage>
</organism>
<dbReference type="Proteomes" id="UP000000557">
    <property type="component" value="Chromosome"/>
</dbReference>
<dbReference type="InterPro" id="IPR045313">
    <property type="entry name" value="CBR1-like"/>
</dbReference>
<dbReference type="KEGG" id="gvi:glr0293"/>
<evidence type="ECO:0000313" key="5">
    <source>
        <dbReference type="EMBL" id="BAC88234.1"/>
    </source>
</evidence>
<dbReference type="CDD" id="cd05324">
    <property type="entry name" value="carb_red_PTCR-like_SDR_c"/>
    <property type="match status" value="1"/>
</dbReference>
<dbReference type="SUPFAM" id="SSF51735">
    <property type="entry name" value="NAD(P)-binding Rossmann-fold domains"/>
    <property type="match status" value="1"/>
</dbReference>
<sequence>MGATFGGTFMDKKLAVVTGGNRGIGFEVSRQLANFGHRVILTSRDPEQGKTAAEKLQSEGLDVLFHPLDVTDPASAEALAGFVRERFGRLDILVNNAGILQDGGADAARLLDADLDMLRTTFETNTLGPVLVAHALVPLMQGRGRVVNVSSGAGQLADMGSGYPAYRVSKTALNAVTRILANELADTKILVNALCPGWVKTDMGGPGAARTPEQGADTVVWLATLPDNGPTGGFFRDRKPIPW</sequence>
<keyword evidence="2" id="KW-0521">NADP</keyword>
<dbReference type="EMBL" id="BA000045">
    <property type="protein sequence ID" value="BAC88234.1"/>
    <property type="molecule type" value="Genomic_DNA"/>
</dbReference>
<dbReference type="InParanoid" id="Q7NNW5"/>
<keyword evidence="6" id="KW-1185">Reference proteome</keyword>